<organism evidence="3 4">
    <name type="scientific">Mycobacterium tuberculosis</name>
    <dbReference type="NCBI Taxonomy" id="1773"/>
    <lineage>
        <taxon>Bacteria</taxon>
        <taxon>Bacillati</taxon>
        <taxon>Actinomycetota</taxon>
        <taxon>Actinomycetes</taxon>
        <taxon>Mycobacteriales</taxon>
        <taxon>Mycobacteriaceae</taxon>
        <taxon>Mycobacterium</taxon>
        <taxon>Mycobacterium tuberculosis complex</taxon>
    </lineage>
</organism>
<name>A0A0U0QL50_MYCTX</name>
<reference evidence="4" key="2">
    <citation type="submission" date="2015-03" db="EMBL/GenBank/DDBJ databases">
        <authorList>
            <consortium name="Pathogen Informatics"/>
        </authorList>
    </citation>
    <scope>NUCLEOTIDE SEQUENCE [LARGE SCALE GENOMIC DNA]</scope>
    <source>
        <strain evidence="4">K00500041</strain>
    </source>
</reference>
<evidence type="ECO:0000256" key="1">
    <source>
        <dbReference type="SAM" id="MobiDB-lite"/>
    </source>
</evidence>
<dbReference type="EMBL" id="CSAE01000026">
    <property type="protein sequence ID" value="COV07044.1"/>
    <property type="molecule type" value="Genomic_DNA"/>
</dbReference>
<gene>
    <name evidence="2" type="ORF">CAB90_00083</name>
    <name evidence="3" type="ORF">ERS007703_00442</name>
</gene>
<dbReference type="EMBL" id="CP024614">
    <property type="protein sequence ID" value="AUS49090.1"/>
    <property type="molecule type" value="Genomic_DNA"/>
</dbReference>
<dbReference type="Proteomes" id="UP000236349">
    <property type="component" value="Chromosome"/>
</dbReference>
<accession>A0A0U0QL50</accession>
<reference evidence="3" key="1">
    <citation type="submission" date="2015-03" db="EMBL/GenBank/DDBJ databases">
        <authorList>
            <person name="Murphy D."/>
        </authorList>
    </citation>
    <scope>NUCLEOTIDE SEQUENCE [LARGE SCALE GENOMIC DNA]</scope>
    <source>
        <strain evidence="3">K00500041</strain>
    </source>
</reference>
<evidence type="ECO:0000313" key="4">
    <source>
        <dbReference type="Proteomes" id="UP000038802"/>
    </source>
</evidence>
<reference evidence="2 5" key="3">
    <citation type="submission" date="2017-10" db="EMBL/GenBank/DDBJ databases">
        <title>Clinical isolate obtained from a human patient with meningeal tuberculosis in michoacan, Mexico.</title>
        <authorList>
            <person name="Guillen-Nepita A.L."/>
            <person name="Negrete-Paz A.M."/>
            <person name="Vazquez-Marrufo G."/>
            <person name="Cruz-Hernandez A."/>
            <person name="Fresia P."/>
            <person name="Naya H."/>
            <person name="Vazquez-Garciduenas M.S."/>
        </authorList>
    </citation>
    <scope>NUCLEOTIDE SEQUENCE [LARGE SCALE GENOMIC DNA]</scope>
    <source>
        <strain evidence="5">Beijing/MYC004</strain>
        <strain evidence="2">MYC004</strain>
    </source>
</reference>
<evidence type="ECO:0000313" key="5">
    <source>
        <dbReference type="Proteomes" id="UP000236349"/>
    </source>
</evidence>
<feature type="region of interest" description="Disordered" evidence="1">
    <location>
        <begin position="1"/>
        <end position="39"/>
    </location>
</feature>
<evidence type="ECO:0000313" key="2">
    <source>
        <dbReference type="EMBL" id="AUS49090.1"/>
    </source>
</evidence>
<evidence type="ECO:0000313" key="3">
    <source>
        <dbReference type="EMBL" id="COV07044.1"/>
    </source>
</evidence>
<feature type="region of interest" description="Disordered" evidence="1">
    <location>
        <begin position="53"/>
        <end position="81"/>
    </location>
</feature>
<sequence length="81" mass="8932">MMRRRRLSGFRTERGGRNQPGAIRARRNRSWPLSEPHDRTVGDLAVAETMSRPPDAHLAGQPIAPGTPLTAPEYAEQTGLS</sequence>
<protein>
    <submittedName>
        <fullName evidence="3">Uncharacterized protein</fullName>
    </submittedName>
</protein>
<proteinExistence type="predicted"/>
<dbReference type="Proteomes" id="UP000038802">
    <property type="component" value="Unassembled WGS sequence"/>
</dbReference>
<dbReference type="AlphaFoldDB" id="A0A0U0QL50"/>